<evidence type="ECO:0000256" key="3">
    <source>
        <dbReference type="ARBA" id="ARBA00022723"/>
    </source>
</evidence>
<feature type="domain" description="Menaquinone biosynthesis protein MenD middle" evidence="10">
    <location>
        <begin position="219"/>
        <end position="404"/>
    </location>
</feature>
<evidence type="ECO:0000259" key="10">
    <source>
        <dbReference type="Pfam" id="PF16582"/>
    </source>
</evidence>
<protein>
    <recommendedName>
        <fullName evidence="7">2-succinyl-5-enolpyruvyl-6-hydroxy-3-cyclohexene-1-carboxylate synthase</fullName>
        <shortName evidence="7">SEPHCHC synthase</shortName>
        <ecNumber evidence="7">2.2.1.9</ecNumber>
    </recommendedName>
    <alternativeName>
        <fullName evidence="7">Menaquinone biosynthesis protein MenD</fullName>
    </alternativeName>
</protein>
<dbReference type="Pfam" id="PF16582">
    <property type="entry name" value="TPP_enzyme_M_2"/>
    <property type="match status" value="1"/>
</dbReference>
<dbReference type="GO" id="GO:0000287">
    <property type="term" value="F:magnesium ion binding"/>
    <property type="evidence" value="ECO:0007669"/>
    <property type="project" value="UniProtKB-UniRule"/>
</dbReference>
<keyword evidence="6 7" id="KW-0464">Manganese</keyword>
<dbReference type="PANTHER" id="PTHR42916">
    <property type="entry name" value="2-SUCCINYL-5-ENOLPYRUVYL-6-HYDROXY-3-CYCLOHEXENE-1-CARBOXYLATE SYNTHASE"/>
    <property type="match status" value="1"/>
</dbReference>
<evidence type="ECO:0000313" key="11">
    <source>
        <dbReference type="EMBL" id="RST76532.1"/>
    </source>
</evidence>
<feature type="domain" description="Thiamine pyrophosphate enzyme TPP-binding" evidence="8">
    <location>
        <begin position="430"/>
        <end position="553"/>
    </location>
</feature>
<dbReference type="EMBL" id="QYTV02000002">
    <property type="protein sequence ID" value="RST76532.1"/>
    <property type="molecule type" value="Genomic_DNA"/>
</dbReference>
<dbReference type="UniPathway" id="UPA01057">
    <property type="reaction ID" value="UER00164"/>
</dbReference>
<comment type="pathway">
    <text evidence="7">Quinol/quinone metabolism; 1,4-dihydroxy-2-naphthoate biosynthesis; 1,4-dihydroxy-2-naphthoate from chorismate: step 2/7.</text>
</comment>
<dbReference type="RefSeq" id="WP_126049121.1">
    <property type="nucleotide sequence ID" value="NZ_QYTV02000002.1"/>
</dbReference>
<evidence type="ECO:0000256" key="5">
    <source>
        <dbReference type="ARBA" id="ARBA00023052"/>
    </source>
</evidence>
<accession>A0A429Y518</accession>
<keyword evidence="2 7" id="KW-0808">Transferase</keyword>
<evidence type="ECO:0000256" key="7">
    <source>
        <dbReference type="HAMAP-Rule" id="MF_01659"/>
    </source>
</evidence>
<dbReference type="InterPro" id="IPR029035">
    <property type="entry name" value="DHS-like_NAD/FAD-binding_dom"/>
</dbReference>
<dbReference type="CDD" id="cd07037">
    <property type="entry name" value="TPP_PYR_MenD"/>
    <property type="match status" value="1"/>
</dbReference>
<evidence type="ECO:0000256" key="4">
    <source>
        <dbReference type="ARBA" id="ARBA00022842"/>
    </source>
</evidence>
<keyword evidence="4 7" id="KW-0460">Magnesium</keyword>
<comment type="subunit">
    <text evidence="7">Homodimer.</text>
</comment>
<keyword evidence="3 7" id="KW-0479">Metal-binding</keyword>
<keyword evidence="1 7" id="KW-0474">Menaquinone biosynthesis</keyword>
<organism evidence="11 12">
    <name type="scientific">Siminovitchia acidinfaciens</name>
    <dbReference type="NCBI Taxonomy" id="2321395"/>
    <lineage>
        <taxon>Bacteria</taxon>
        <taxon>Bacillati</taxon>
        <taxon>Bacillota</taxon>
        <taxon>Bacilli</taxon>
        <taxon>Bacillales</taxon>
        <taxon>Bacillaceae</taxon>
        <taxon>Siminovitchia</taxon>
    </lineage>
</organism>
<dbReference type="InterPro" id="IPR011766">
    <property type="entry name" value="TPP_enzyme_TPP-bd"/>
</dbReference>
<keyword evidence="5 7" id="KW-0786">Thiamine pyrophosphate</keyword>
<evidence type="ECO:0000256" key="6">
    <source>
        <dbReference type="ARBA" id="ARBA00023211"/>
    </source>
</evidence>
<dbReference type="GO" id="GO:0070204">
    <property type="term" value="F:2-succinyl-5-enolpyruvyl-6-hydroxy-3-cyclohexene-1-carboxylic-acid synthase activity"/>
    <property type="evidence" value="ECO:0007669"/>
    <property type="project" value="UniProtKB-UniRule"/>
</dbReference>
<dbReference type="HAMAP" id="MF_01659">
    <property type="entry name" value="MenD"/>
    <property type="match status" value="1"/>
</dbReference>
<keyword evidence="12" id="KW-1185">Reference proteome</keyword>
<comment type="cofactor">
    <cofactor evidence="7">
        <name>thiamine diphosphate</name>
        <dbReference type="ChEBI" id="CHEBI:58937"/>
    </cofactor>
    <text evidence="7">Binds 1 thiamine pyrophosphate per subunit.</text>
</comment>
<comment type="catalytic activity">
    <reaction evidence="7">
        <text>isochorismate + 2-oxoglutarate + H(+) = 5-enolpyruvoyl-6-hydroxy-2-succinyl-cyclohex-3-ene-1-carboxylate + CO2</text>
        <dbReference type="Rhea" id="RHEA:25593"/>
        <dbReference type="ChEBI" id="CHEBI:15378"/>
        <dbReference type="ChEBI" id="CHEBI:16526"/>
        <dbReference type="ChEBI" id="CHEBI:16810"/>
        <dbReference type="ChEBI" id="CHEBI:29780"/>
        <dbReference type="ChEBI" id="CHEBI:58818"/>
        <dbReference type="EC" id="2.2.1.9"/>
    </reaction>
</comment>
<comment type="similarity">
    <text evidence="7">Belongs to the TPP enzyme family. MenD subfamily.</text>
</comment>
<comment type="function">
    <text evidence="7">Catalyzes the thiamine diphosphate-dependent decarboxylation of 2-oxoglutarate and the subsequent addition of the resulting succinic semialdehyde-thiamine pyrophosphate anion to isochorismate to yield 2-succinyl-5-enolpyruvyl-6-hydroxy-3-cyclohexene-1-carboxylate (SEPHCHC).</text>
</comment>
<dbReference type="InterPro" id="IPR029061">
    <property type="entry name" value="THDP-binding"/>
</dbReference>
<dbReference type="InterPro" id="IPR012001">
    <property type="entry name" value="Thiamin_PyroP_enz_TPP-bd_dom"/>
</dbReference>
<dbReference type="CDD" id="cd02009">
    <property type="entry name" value="TPP_SHCHC_synthase"/>
    <property type="match status" value="1"/>
</dbReference>
<dbReference type="SUPFAM" id="SSF52518">
    <property type="entry name" value="Thiamin diphosphate-binding fold (THDP-binding)"/>
    <property type="match status" value="2"/>
</dbReference>
<dbReference type="UniPathway" id="UPA00079"/>
<dbReference type="InterPro" id="IPR032264">
    <property type="entry name" value="MenD_middle"/>
</dbReference>
<dbReference type="GO" id="GO:0009234">
    <property type="term" value="P:menaquinone biosynthetic process"/>
    <property type="evidence" value="ECO:0007669"/>
    <property type="project" value="UniProtKB-UniRule"/>
</dbReference>
<gene>
    <name evidence="7 11" type="primary">menD</name>
    <name evidence="11" type="ORF">D4T97_007165</name>
</gene>
<evidence type="ECO:0000256" key="2">
    <source>
        <dbReference type="ARBA" id="ARBA00022679"/>
    </source>
</evidence>
<feature type="domain" description="Thiamine pyrophosphate enzyme N-terminal TPP-binding" evidence="9">
    <location>
        <begin position="11"/>
        <end position="124"/>
    </location>
</feature>
<dbReference type="PIRSF" id="PIRSF004983">
    <property type="entry name" value="MenD"/>
    <property type="match status" value="1"/>
</dbReference>
<comment type="pathway">
    <text evidence="7">Quinol/quinone metabolism; menaquinone biosynthesis.</text>
</comment>
<sequence length="585" mass="64854">MNWQETLTEYAAGFIEGLARAGVKEVVISPGSRSTPLAMLFVEHKDIQVYMNIDERSAAFFALGLAKASGRPVAILCTSGTAAANYFPAVIEASLSRVPLIILTADRPHELRDVGAPQAIDQLHLFGRYVRWFADMALPECGQEMIKYAKTSAIRAASVSNGLLPGPVHVNFPLREPLVPRLQPTPFEYVTDNTLPLVAEGHLNIPVEIYKEISTKCSMAKRGLIVCGNIDKNEFPEAVLSLAKKLGYPILADPLSQLRSGLFEKDMVIDSYDAILKSKEAKEKLKPELVIQFGGQPVSKPLSLFLKGIEESAEHLIIDGGGGWRDPNRISTQMIHCDETTFCRDLQTLAEEKNDETWKNLWFGANRRAKNVIKSYIQTISDIEEGKAVSIICETLPPESTVFIGNSMPIRDMDTFFHTNENNIRLMANRGANGIDGVVSSALGAAVHHRPLFLLIGDLSFFHDMNGLLAAKMHKININIILLNNDGGGIFSHLPQAEEGETFELVFGTPTGLNFEHAAMLYNAQYTKVLDWEDLQVSIREAASNEGLNIIEIPTDRANNLQVHRELWEQVSREINNYLQSDEQC</sequence>
<dbReference type="GO" id="GO:0030976">
    <property type="term" value="F:thiamine pyrophosphate binding"/>
    <property type="evidence" value="ECO:0007669"/>
    <property type="project" value="UniProtKB-UniRule"/>
</dbReference>
<dbReference type="Gene3D" id="3.40.50.970">
    <property type="match status" value="2"/>
</dbReference>
<proteinExistence type="inferred from homology"/>
<dbReference type="OrthoDB" id="9791859at2"/>
<evidence type="ECO:0000256" key="1">
    <source>
        <dbReference type="ARBA" id="ARBA00022428"/>
    </source>
</evidence>
<evidence type="ECO:0000259" key="8">
    <source>
        <dbReference type="Pfam" id="PF02775"/>
    </source>
</evidence>
<evidence type="ECO:0000313" key="12">
    <source>
        <dbReference type="Proteomes" id="UP000287156"/>
    </source>
</evidence>
<dbReference type="Gene3D" id="3.40.50.1220">
    <property type="entry name" value="TPP-binding domain"/>
    <property type="match status" value="1"/>
</dbReference>
<dbReference type="EC" id="2.2.1.9" evidence="7"/>
<dbReference type="Pfam" id="PF02776">
    <property type="entry name" value="TPP_enzyme_N"/>
    <property type="match status" value="1"/>
</dbReference>
<name>A0A429Y518_9BACI</name>
<dbReference type="Proteomes" id="UP000287156">
    <property type="component" value="Unassembled WGS sequence"/>
</dbReference>
<comment type="caution">
    <text evidence="11">The sequence shown here is derived from an EMBL/GenBank/DDBJ whole genome shotgun (WGS) entry which is preliminary data.</text>
</comment>
<dbReference type="SUPFAM" id="SSF52467">
    <property type="entry name" value="DHS-like NAD/FAD-binding domain"/>
    <property type="match status" value="1"/>
</dbReference>
<dbReference type="GO" id="GO:0030145">
    <property type="term" value="F:manganese ion binding"/>
    <property type="evidence" value="ECO:0007669"/>
    <property type="project" value="UniProtKB-UniRule"/>
</dbReference>
<dbReference type="AlphaFoldDB" id="A0A429Y518"/>
<evidence type="ECO:0000259" key="9">
    <source>
        <dbReference type="Pfam" id="PF02776"/>
    </source>
</evidence>
<dbReference type="Pfam" id="PF02775">
    <property type="entry name" value="TPP_enzyme_C"/>
    <property type="match status" value="1"/>
</dbReference>
<reference evidence="11" key="1">
    <citation type="submission" date="2018-12" db="EMBL/GenBank/DDBJ databases">
        <authorList>
            <person name="Sun L."/>
            <person name="Chen Z."/>
        </authorList>
    </citation>
    <scope>NUCLEOTIDE SEQUENCE [LARGE SCALE GENOMIC DNA]</scope>
    <source>
        <strain evidence="11">3-2-2</strain>
    </source>
</reference>
<comment type="cofactor">
    <cofactor evidence="7">
        <name>Mg(2+)</name>
        <dbReference type="ChEBI" id="CHEBI:18420"/>
    </cofactor>
    <cofactor evidence="7">
        <name>Mn(2+)</name>
        <dbReference type="ChEBI" id="CHEBI:29035"/>
    </cofactor>
</comment>
<dbReference type="NCBIfam" id="TIGR00173">
    <property type="entry name" value="menD"/>
    <property type="match status" value="1"/>
</dbReference>
<dbReference type="PANTHER" id="PTHR42916:SF1">
    <property type="entry name" value="PROTEIN PHYLLO, CHLOROPLASTIC"/>
    <property type="match status" value="1"/>
</dbReference>
<dbReference type="InterPro" id="IPR004433">
    <property type="entry name" value="MenaQ_synth_MenD"/>
</dbReference>